<dbReference type="Proteomes" id="UP000756346">
    <property type="component" value="Unassembled WGS sequence"/>
</dbReference>
<evidence type="ECO:0000313" key="5">
    <source>
        <dbReference type="Proteomes" id="UP000756346"/>
    </source>
</evidence>
<dbReference type="PANTHER" id="PTHR43364">
    <property type="entry name" value="NADH-SPECIFIC METHYLGLYOXAL REDUCTASE-RELATED"/>
    <property type="match status" value="1"/>
</dbReference>
<dbReference type="InterPro" id="IPR036812">
    <property type="entry name" value="NAD(P)_OxRdtase_dom_sf"/>
</dbReference>
<proteinExistence type="predicted"/>
<organism evidence="4 5">
    <name type="scientific">Microdochium trichocladiopsis</name>
    <dbReference type="NCBI Taxonomy" id="1682393"/>
    <lineage>
        <taxon>Eukaryota</taxon>
        <taxon>Fungi</taxon>
        <taxon>Dikarya</taxon>
        <taxon>Ascomycota</taxon>
        <taxon>Pezizomycotina</taxon>
        <taxon>Sordariomycetes</taxon>
        <taxon>Xylariomycetidae</taxon>
        <taxon>Xylariales</taxon>
        <taxon>Microdochiaceae</taxon>
        <taxon>Microdochium</taxon>
    </lineage>
</organism>
<keyword evidence="1" id="KW-0560">Oxidoreductase</keyword>
<dbReference type="OrthoDB" id="48988at2759"/>
<protein>
    <submittedName>
        <fullName evidence="4">NADP-dependent oxidoreductase domain-containing protein</fullName>
    </submittedName>
</protein>
<accession>A0A9P8YC17</accession>
<keyword evidence="5" id="KW-1185">Reference proteome</keyword>
<dbReference type="GeneID" id="70183287"/>
<dbReference type="AlphaFoldDB" id="A0A9P8YC17"/>
<dbReference type="GO" id="GO:0016491">
    <property type="term" value="F:oxidoreductase activity"/>
    <property type="evidence" value="ECO:0007669"/>
    <property type="project" value="UniProtKB-KW"/>
</dbReference>
<dbReference type="EMBL" id="JAGTJQ010000004">
    <property type="protein sequence ID" value="KAH7033554.1"/>
    <property type="molecule type" value="Genomic_DNA"/>
</dbReference>
<sequence length="361" mass="39000">MAGPHIVFGAGGIGISPGSFTYTFDTPEKVSSLLKVLESLDIKELDSAANYPPKNPWNTNTLLGQAGAAGKGFEIHDKIRVPYNYETGQVEPSLTEEAMAASTKKSQQLLGVDKVPVLYAHFRDPHTSIEEMARAFDVQHKLGSFDKLGLCNFSAADLKEYFAVCEKHGYVKPSIIQDMYNPLYRKAEDDILPLIRQHGCAFYAYSPLAGGFLTGKVTPPAPTDNDNNNNSDNKSDNKTKDSVLHRSRWRGESAHPVYTQTYDSKAAMHDAVRKLVAACNSSSSAGGGGGGNNNKKITPQEATCRWLLNHSALREGDAIILGASSEAQLVANVAAARVGPLSADDAELRGVLDGLWDMVKD</sequence>
<dbReference type="InterPro" id="IPR050523">
    <property type="entry name" value="AKR_Detox_Biosynth"/>
</dbReference>
<feature type="region of interest" description="Disordered" evidence="2">
    <location>
        <begin position="216"/>
        <end position="250"/>
    </location>
</feature>
<evidence type="ECO:0000259" key="3">
    <source>
        <dbReference type="Pfam" id="PF00248"/>
    </source>
</evidence>
<gene>
    <name evidence="4" type="ORF">B0I36DRAFT_321665</name>
</gene>
<dbReference type="RefSeq" id="XP_046014386.1">
    <property type="nucleotide sequence ID" value="XM_046153741.1"/>
</dbReference>
<evidence type="ECO:0000256" key="1">
    <source>
        <dbReference type="ARBA" id="ARBA00023002"/>
    </source>
</evidence>
<feature type="domain" description="NADP-dependent oxidoreductase" evidence="3">
    <location>
        <begin position="6"/>
        <end position="346"/>
    </location>
</feature>
<dbReference type="Gene3D" id="3.20.20.100">
    <property type="entry name" value="NADP-dependent oxidoreductase domain"/>
    <property type="match status" value="1"/>
</dbReference>
<dbReference type="SUPFAM" id="SSF51430">
    <property type="entry name" value="NAD(P)-linked oxidoreductase"/>
    <property type="match status" value="1"/>
</dbReference>
<dbReference type="PANTHER" id="PTHR43364:SF4">
    <property type="entry name" value="NAD(P)-LINKED OXIDOREDUCTASE SUPERFAMILY PROTEIN"/>
    <property type="match status" value="1"/>
</dbReference>
<dbReference type="Pfam" id="PF00248">
    <property type="entry name" value="Aldo_ket_red"/>
    <property type="match status" value="1"/>
</dbReference>
<feature type="compositionally biased region" description="Low complexity" evidence="2">
    <location>
        <begin position="223"/>
        <end position="232"/>
    </location>
</feature>
<evidence type="ECO:0000256" key="2">
    <source>
        <dbReference type="SAM" id="MobiDB-lite"/>
    </source>
</evidence>
<comment type="caution">
    <text evidence="4">The sequence shown here is derived from an EMBL/GenBank/DDBJ whole genome shotgun (WGS) entry which is preliminary data.</text>
</comment>
<dbReference type="InterPro" id="IPR023210">
    <property type="entry name" value="NADP_OxRdtase_dom"/>
</dbReference>
<evidence type="ECO:0000313" key="4">
    <source>
        <dbReference type="EMBL" id="KAH7033554.1"/>
    </source>
</evidence>
<feature type="compositionally biased region" description="Basic and acidic residues" evidence="2">
    <location>
        <begin position="233"/>
        <end position="250"/>
    </location>
</feature>
<reference evidence="4" key="1">
    <citation type="journal article" date="2021" name="Nat. Commun.">
        <title>Genetic determinants of endophytism in the Arabidopsis root mycobiome.</title>
        <authorList>
            <person name="Mesny F."/>
            <person name="Miyauchi S."/>
            <person name="Thiergart T."/>
            <person name="Pickel B."/>
            <person name="Atanasova L."/>
            <person name="Karlsson M."/>
            <person name="Huettel B."/>
            <person name="Barry K.W."/>
            <person name="Haridas S."/>
            <person name="Chen C."/>
            <person name="Bauer D."/>
            <person name="Andreopoulos W."/>
            <person name="Pangilinan J."/>
            <person name="LaButti K."/>
            <person name="Riley R."/>
            <person name="Lipzen A."/>
            <person name="Clum A."/>
            <person name="Drula E."/>
            <person name="Henrissat B."/>
            <person name="Kohler A."/>
            <person name="Grigoriev I.V."/>
            <person name="Martin F.M."/>
            <person name="Hacquard S."/>
        </authorList>
    </citation>
    <scope>NUCLEOTIDE SEQUENCE</scope>
    <source>
        <strain evidence="4">MPI-CAGE-CH-0230</strain>
    </source>
</reference>
<name>A0A9P8YC17_9PEZI</name>